<name>A0ABS2GX45_9LACO</name>
<sequence length="239" mass="26855">MDAHHLSKRLTAVAQYVPQGARLADIGSDHAYLPASLIINHRINFAIAGEVAKGPFENEKKEIRQLGLEKVLIPRLADGLAAVTADDGIDTVTIAGMGGSLIAKILDEGQDRLSGVKKLILQPNVGENRVREWLMSHQYQIQNEQILEEDHHIYEIIVAEPTVCPVRYGEKELLFGPLLLEQTSAIFNAKWQAELKRCEKTVVQMRQAKTIPEDHLMTMQKKINLIKEVLPDDDRDRNN</sequence>
<comment type="caution">
    <text evidence="1">The sequence shown here is derived from an EMBL/GenBank/DDBJ whole genome shotgun (WGS) entry which is preliminary data.</text>
</comment>
<dbReference type="Gene3D" id="1.10.287.1890">
    <property type="match status" value="1"/>
</dbReference>
<reference evidence="1 2" key="1">
    <citation type="journal article" date="2021" name="Sci. Rep.">
        <title>The distribution of antibiotic resistance genes in chicken gut microbiota commensals.</title>
        <authorList>
            <person name="Juricova H."/>
            <person name="Matiasovicova J."/>
            <person name="Kubasova T."/>
            <person name="Cejkova D."/>
            <person name="Rychlik I."/>
        </authorList>
    </citation>
    <scope>NUCLEOTIDE SEQUENCE [LARGE SCALE GENOMIC DNA]</scope>
    <source>
        <strain evidence="1 2">An574</strain>
    </source>
</reference>
<dbReference type="EMBL" id="JACJKU010000001">
    <property type="protein sequence ID" value="MBM6939911.1"/>
    <property type="molecule type" value="Genomic_DNA"/>
</dbReference>
<gene>
    <name evidence="1" type="ORF">H5975_00145</name>
</gene>
<dbReference type="Gene3D" id="3.40.50.150">
    <property type="entry name" value="Vaccinia Virus protein VP39"/>
    <property type="match status" value="1"/>
</dbReference>
<dbReference type="InterPro" id="IPR006901">
    <property type="entry name" value="TrmK"/>
</dbReference>
<organism evidence="1 2">
    <name type="scientific">Limosilactobacillus coleohominis</name>
    <dbReference type="NCBI Taxonomy" id="181675"/>
    <lineage>
        <taxon>Bacteria</taxon>
        <taxon>Bacillati</taxon>
        <taxon>Bacillota</taxon>
        <taxon>Bacilli</taxon>
        <taxon>Lactobacillales</taxon>
        <taxon>Lactobacillaceae</taxon>
        <taxon>Limosilactobacillus</taxon>
    </lineage>
</organism>
<dbReference type="Pfam" id="PF04816">
    <property type="entry name" value="TrmK"/>
    <property type="match status" value="1"/>
</dbReference>
<dbReference type="InterPro" id="IPR029063">
    <property type="entry name" value="SAM-dependent_MTases_sf"/>
</dbReference>
<dbReference type="PANTHER" id="PTHR38451:SF1">
    <property type="entry name" value="TRNA (ADENINE(22)-N(1))-METHYLTRANSFERASE"/>
    <property type="match status" value="1"/>
</dbReference>
<keyword evidence="2" id="KW-1185">Reference proteome</keyword>
<evidence type="ECO:0000313" key="1">
    <source>
        <dbReference type="EMBL" id="MBM6939911.1"/>
    </source>
</evidence>
<dbReference type="Proteomes" id="UP000785625">
    <property type="component" value="Unassembled WGS sequence"/>
</dbReference>
<dbReference type="RefSeq" id="WP_204784385.1">
    <property type="nucleotide sequence ID" value="NZ_JACJKU010000001.1"/>
</dbReference>
<proteinExistence type="predicted"/>
<protein>
    <submittedName>
        <fullName evidence="1">tRNA (Adenine-N(1))-methyltransferase</fullName>
    </submittedName>
</protein>
<evidence type="ECO:0000313" key="2">
    <source>
        <dbReference type="Proteomes" id="UP000785625"/>
    </source>
</evidence>
<dbReference type="PANTHER" id="PTHR38451">
    <property type="entry name" value="TRNA (ADENINE(22)-N(1))-METHYLTRANSFERASE"/>
    <property type="match status" value="1"/>
</dbReference>
<dbReference type="PIRSF" id="PIRSF018637">
    <property type="entry name" value="TrmK"/>
    <property type="match status" value="1"/>
</dbReference>
<accession>A0ABS2GX45</accession>